<dbReference type="PANTHER" id="PTHR30537">
    <property type="entry name" value="HTH-TYPE TRANSCRIPTIONAL REGULATOR"/>
    <property type="match status" value="1"/>
</dbReference>
<protein>
    <recommendedName>
        <fullName evidence="5">HTH lysR-type domain-containing protein</fullName>
    </recommendedName>
</protein>
<dbReference type="PRINTS" id="PR00039">
    <property type="entry name" value="HTHLYSR"/>
</dbReference>
<dbReference type="AlphaFoldDB" id="A0A919LRY6"/>
<evidence type="ECO:0000313" key="7">
    <source>
        <dbReference type="Proteomes" id="UP000655094"/>
    </source>
</evidence>
<organism evidence="6 7">
    <name type="scientific">Klebsiella pneumoniae</name>
    <dbReference type="NCBI Taxonomy" id="573"/>
    <lineage>
        <taxon>Bacteria</taxon>
        <taxon>Pseudomonadati</taxon>
        <taxon>Pseudomonadota</taxon>
        <taxon>Gammaproteobacteria</taxon>
        <taxon>Enterobacterales</taxon>
        <taxon>Enterobacteriaceae</taxon>
        <taxon>Klebsiella/Raoultella group</taxon>
        <taxon>Klebsiella</taxon>
        <taxon>Klebsiella pneumoniae complex</taxon>
    </lineage>
</organism>
<dbReference type="GO" id="GO:0043565">
    <property type="term" value="F:sequence-specific DNA binding"/>
    <property type="evidence" value="ECO:0007669"/>
    <property type="project" value="TreeGrafter"/>
</dbReference>
<gene>
    <name evidence="6" type="ORF">KPZU09_20250</name>
</gene>
<dbReference type="SUPFAM" id="SSF46785">
    <property type="entry name" value="Winged helix' DNA-binding domain"/>
    <property type="match status" value="1"/>
</dbReference>
<keyword evidence="3" id="KW-0238">DNA-binding</keyword>
<comment type="caution">
    <text evidence="6">The sequence shown here is derived from an EMBL/GenBank/DDBJ whole genome shotgun (WGS) entry which is preliminary data.</text>
</comment>
<dbReference type="Proteomes" id="UP000655094">
    <property type="component" value="Unassembled WGS sequence"/>
</dbReference>
<dbReference type="EMBL" id="BNFF01000001">
    <property type="protein sequence ID" value="GHK52289.1"/>
    <property type="molecule type" value="Genomic_DNA"/>
</dbReference>
<dbReference type="GO" id="GO:0006351">
    <property type="term" value="P:DNA-templated transcription"/>
    <property type="evidence" value="ECO:0007669"/>
    <property type="project" value="TreeGrafter"/>
</dbReference>
<dbReference type="GO" id="GO:0003700">
    <property type="term" value="F:DNA-binding transcription factor activity"/>
    <property type="evidence" value="ECO:0007669"/>
    <property type="project" value="InterPro"/>
</dbReference>
<dbReference type="PROSITE" id="PS50931">
    <property type="entry name" value="HTH_LYSR"/>
    <property type="match status" value="1"/>
</dbReference>
<comment type="similarity">
    <text evidence="1">Belongs to the LysR transcriptional regulatory family.</text>
</comment>
<dbReference type="PANTHER" id="PTHR30537:SF74">
    <property type="entry name" value="HTH-TYPE TRANSCRIPTIONAL REGULATOR TRPI"/>
    <property type="match status" value="1"/>
</dbReference>
<accession>A0A919LRY6</accession>
<dbReference type="FunFam" id="1.10.10.10:FF:000038">
    <property type="entry name" value="Glycine cleavage system transcriptional activator"/>
    <property type="match status" value="1"/>
</dbReference>
<evidence type="ECO:0000256" key="4">
    <source>
        <dbReference type="ARBA" id="ARBA00023163"/>
    </source>
</evidence>
<evidence type="ECO:0000256" key="3">
    <source>
        <dbReference type="ARBA" id="ARBA00023125"/>
    </source>
</evidence>
<dbReference type="InterPro" id="IPR036390">
    <property type="entry name" value="WH_DNA-bd_sf"/>
</dbReference>
<dbReference type="InterPro" id="IPR000847">
    <property type="entry name" value="LysR_HTH_N"/>
</dbReference>
<evidence type="ECO:0000313" key="6">
    <source>
        <dbReference type="EMBL" id="GHK52289.1"/>
    </source>
</evidence>
<sequence length="111" mass="12203">MKLPPLNALRCFEAAARLLSLKLAASELCVTPSAVSQQIARLEETLNVPLFIRTPRRLQLTAVGEIYLRAVQPAFHQIAAATQRLQVPRDQKGGYQLYQRLRHSVAAAAAG</sequence>
<dbReference type="InterPro" id="IPR058163">
    <property type="entry name" value="LysR-type_TF_proteobact-type"/>
</dbReference>
<keyword evidence="2" id="KW-0805">Transcription regulation</keyword>
<feature type="domain" description="HTH lysR-type" evidence="5">
    <location>
        <begin position="4"/>
        <end position="61"/>
    </location>
</feature>
<dbReference type="Gene3D" id="1.10.10.10">
    <property type="entry name" value="Winged helix-like DNA-binding domain superfamily/Winged helix DNA-binding domain"/>
    <property type="match status" value="1"/>
</dbReference>
<proteinExistence type="inferred from homology"/>
<evidence type="ECO:0000256" key="1">
    <source>
        <dbReference type="ARBA" id="ARBA00009437"/>
    </source>
</evidence>
<evidence type="ECO:0000256" key="2">
    <source>
        <dbReference type="ARBA" id="ARBA00023015"/>
    </source>
</evidence>
<name>A0A919LRY6_KLEPN</name>
<keyword evidence="4" id="KW-0804">Transcription</keyword>
<dbReference type="Pfam" id="PF00126">
    <property type="entry name" value="HTH_1"/>
    <property type="match status" value="1"/>
</dbReference>
<evidence type="ECO:0000259" key="5">
    <source>
        <dbReference type="PROSITE" id="PS50931"/>
    </source>
</evidence>
<dbReference type="InterPro" id="IPR036388">
    <property type="entry name" value="WH-like_DNA-bd_sf"/>
</dbReference>
<reference evidence="6" key="1">
    <citation type="submission" date="2020-10" db="EMBL/GenBank/DDBJ databases">
        <title>Genome Sequence of ESBL Producing Zambian Clinical Strains.</title>
        <authorList>
            <person name="Shawa M."/>
            <person name="Furuta Y."/>
            <person name="Simbotwe M."/>
            <person name="Mulenga E."/>
            <person name="Mubanga M."/>
            <person name="Mulenga G."/>
            <person name="Kaile C."/>
            <person name="Zorigt T."/>
            <person name="Hang'ombe B."/>
            <person name="Higashi H."/>
        </authorList>
    </citation>
    <scope>NUCLEOTIDE SEQUENCE</scope>
    <source>
        <strain evidence="6">Zam_UTH_09</strain>
    </source>
</reference>